<dbReference type="EMBL" id="LATX01001716">
    <property type="protein sequence ID" value="KTB38941.1"/>
    <property type="molecule type" value="Genomic_DNA"/>
</dbReference>
<feature type="region of interest" description="Disordered" evidence="1">
    <location>
        <begin position="1"/>
        <end position="22"/>
    </location>
</feature>
<name>A0A0W0FRG5_MONRR</name>
<accession>A0A0W0FRG5</accession>
<organism evidence="2 3">
    <name type="scientific">Moniliophthora roreri</name>
    <name type="common">Frosty pod rot fungus</name>
    <name type="synonym">Monilia roreri</name>
    <dbReference type="NCBI Taxonomy" id="221103"/>
    <lineage>
        <taxon>Eukaryota</taxon>
        <taxon>Fungi</taxon>
        <taxon>Dikarya</taxon>
        <taxon>Basidiomycota</taxon>
        <taxon>Agaricomycotina</taxon>
        <taxon>Agaricomycetes</taxon>
        <taxon>Agaricomycetidae</taxon>
        <taxon>Agaricales</taxon>
        <taxon>Marasmiineae</taxon>
        <taxon>Marasmiaceae</taxon>
        <taxon>Moniliophthora</taxon>
    </lineage>
</organism>
<sequence length="88" mass="9888">MTNAFSKLARGNSLPEDPEAERKCHGCGYRGLVKTFPRRVNDLGYKTERKTCDEKDKVLFLTIAALDDVHFPAQIGHICTPRHQTCLG</sequence>
<evidence type="ECO:0000313" key="3">
    <source>
        <dbReference type="Proteomes" id="UP000054988"/>
    </source>
</evidence>
<dbReference type="Proteomes" id="UP000054988">
    <property type="component" value="Unassembled WGS sequence"/>
</dbReference>
<evidence type="ECO:0000256" key="1">
    <source>
        <dbReference type="SAM" id="MobiDB-lite"/>
    </source>
</evidence>
<comment type="caution">
    <text evidence="2">The sequence shown here is derived from an EMBL/GenBank/DDBJ whole genome shotgun (WGS) entry which is preliminary data.</text>
</comment>
<evidence type="ECO:0000313" key="2">
    <source>
        <dbReference type="EMBL" id="KTB38941.1"/>
    </source>
</evidence>
<protein>
    <submittedName>
        <fullName evidence="2">Uncharacterized protein</fullName>
    </submittedName>
</protein>
<dbReference type="AlphaFoldDB" id="A0A0W0FRG5"/>
<gene>
    <name evidence="2" type="ORF">WG66_8450</name>
</gene>
<proteinExistence type="predicted"/>
<reference evidence="2 3" key="1">
    <citation type="submission" date="2015-12" db="EMBL/GenBank/DDBJ databases">
        <title>Draft genome sequence of Moniliophthora roreri, the causal agent of frosty pod rot of cacao.</title>
        <authorList>
            <person name="Aime M.C."/>
            <person name="Diaz-Valderrama J.R."/>
            <person name="Kijpornyongpan T."/>
            <person name="Phillips-Mora W."/>
        </authorList>
    </citation>
    <scope>NUCLEOTIDE SEQUENCE [LARGE SCALE GENOMIC DNA]</scope>
    <source>
        <strain evidence="2 3">MCA 2952</strain>
    </source>
</reference>